<evidence type="ECO:0000256" key="1">
    <source>
        <dbReference type="ARBA" id="ARBA00022801"/>
    </source>
</evidence>
<dbReference type="PROSITE" id="PS00893">
    <property type="entry name" value="NUDIX_BOX"/>
    <property type="match status" value="1"/>
</dbReference>
<keyword evidence="4" id="KW-1185">Reference proteome</keyword>
<dbReference type="Pfam" id="PF00293">
    <property type="entry name" value="NUDIX"/>
    <property type="match status" value="1"/>
</dbReference>
<evidence type="ECO:0000259" key="2">
    <source>
        <dbReference type="PROSITE" id="PS51462"/>
    </source>
</evidence>
<dbReference type="GO" id="GO:0004081">
    <property type="term" value="F:bis(5'-nucleosyl)-tetraphosphatase (asymmetrical) activity"/>
    <property type="evidence" value="ECO:0007669"/>
    <property type="project" value="TreeGrafter"/>
</dbReference>
<reference evidence="3 4" key="1">
    <citation type="submission" date="2016-08" db="EMBL/GenBank/DDBJ databases">
        <title>Genome of Bacillus solimangrovi GH2-4.</title>
        <authorList>
            <person name="Lim S."/>
            <person name="Kim B.-C."/>
        </authorList>
    </citation>
    <scope>NUCLEOTIDE SEQUENCE [LARGE SCALE GENOMIC DNA]</scope>
    <source>
        <strain evidence="3 4">GH2-4</strain>
    </source>
</reference>
<comment type="caution">
    <text evidence="3">The sequence shown here is derived from an EMBL/GenBank/DDBJ whole genome shotgun (WGS) entry which is preliminary data.</text>
</comment>
<dbReference type="Proteomes" id="UP000095209">
    <property type="component" value="Unassembled WGS sequence"/>
</dbReference>
<dbReference type="RefSeq" id="WP_069717209.1">
    <property type="nucleotide sequence ID" value="NZ_MJEH01000022.1"/>
</dbReference>
<feature type="domain" description="Nudix hydrolase" evidence="2">
    <location>
        <begin position="15"/>
        <end position="143"/>
    </location>
</feature>
<evidence type="ECO:0000313" key="4">
    <source>
        <dbReference type="Proteomes" id="UP000095209"/>
    </source>
</evidence>
<accession>A0A1E5LFA9</accession>
<sequence>MVEIFGDKSIGDTYQVRKGVYAVIFNSDKHKIMTVRNGTGFHFLPGGGIESGESHLQCIKREMLEETGYNCHIGEYVCNALRFFISTKNEPLLSDGYFYLASLCGRIQEPLEDDHYIEWINIESSKQLLFHEHHYCAVIKALNI</sequence>
<dbReference type="PROSITE" id="PS51462">
    <property type="entry name" value="NUDIX"/>
    <property type="match status" value="1"/>
</dbReference>
<dbReference type="GO" id="GO:0006167">
    <property type="term" value="P:AMP biosynthetic process"/>
    <property type="evidence" value="ECO:0007669"/>
    <property type="project" value="TreeGrafter"/>
</dbReference>
<gene>
    <name evidence="3" type="ORF">BFG57_01850</name>
</gene>
<dbReference type="InterPro" id="IPR015797">
    <property type="entry name" value="NUDIX_hydrolase-like_dom_sf"/>
</dbReference>
<dbReference type="InterPro" id="IPR051325">
    <property type="entry name" value="Nudix_hydrolase_domain"/>
</dbReference>
<dbReference type="GO" id="GO:0006754">
    <property type="term" value="P:ATP biosynthetic process"/>
    <property type="evidence" value="ECO:0007669"/>
    <property type="project" value="TreeGrafter"/>
</dbReference>
<proteinExistence type="predicted"/>
<evidence type="ECO:0000313" key="3">
    <source>
        <dbReference type="EMBL" id="OEH92767.1"/>
    </source>
</evidence>
<dbReference type="InterPro" id="IPR020084">
    <property type="entry name" value="NUDIX_hydrolase_CS"/>
</dbReference>
<dbReference type="InterPro" id="IPR000086">
    <property type="entry name" value="NUDIX_hydrolase_dom"/>
</dbReference>
<dbReference type="Gene3D" id="3.90.79.10">
    <property type="entry name" value="Nucleoside Triphosphate Pyrophosphohydrolase"/>
    <property type="match status" value="1"/>
</dbReference>
<protein>
    <submittedName>
        <fullName evidence="3">NTP pyrophosphohydrolase</fullName>
    </submittedName>
</protein>
<dbReference type="CDD" id="cd04684">
    <property type="entry name" value="NUDIX_Hydrolase"/>
    <property type="match status" value="1"/>
</dbReference>
<dbReference type="OrthoDB" id="9816040at2"/>
<keyword evidence="1 3" id="KW-0378">Hydrolase</keyword>
<dbReference type="AlphaFoldDB" id="A0A1E5LFA9"/>
<name>A0A1E5LFA9_9BACI</name>
<dbReference type="STRING" id="1305675.BFG57_01850"/>
<dbReference type="PANTHER" id="PTHR21340:SF0">
    <property type="entry name" value="BIS(5'-NUCLEOSYL)-TETRAPHOSPHATASE [ASYMMETRICAL]"/>
    <property type="match status" value="1"/>
</dbReference>
<organism evidence="3 4">
    <name type="scientific">Bacillus solimangrovi</name>
    <dbReference type="NCBI Taxonomy" id="1305675"/>
    <lineage>
        <taxon>Bacteria</taxon>
        <taxon>Bacillati</taxon>
        <taxon>Bacillota</taxon>
        <taxon>Bacilli</taxon>
        <taxon>Bacillales</taxon>
        <taxon>Bacillaceae</taxon>
        <taxon>Bacillus</taxon>
    </lineage>
</organism>
<dbReference type="PANTHER" id="PTHR21340">
    <property type="entry name" value="DIADENOSINE 5,5-P1,P4-TETRAPHOSPHATE PYROPHOSPHOHYDROLASE MUTT"/>
    <property type="match status" value="1"/>
</dbReference>
<dbReference type="SUPFAM" id="SSF55811">
    <property type="entry name" value="Nudix"/>
    <property type="match status" value="1"/>
</dbReference>
<dbReference type="EMBL" id="MJEH01000022">
    <property type="protein sequence ID" value="OEH92767.1"/>
    <property type="molecule type" value="Genomic_DNA"/>
</dbReference>